<dbReference type="GeneTree" id="ENSGT00940000160412"/>
<proteinExistence type="inferred from homology"/>
<protein>
    <submittedName>
        <fullName evidence="3">Heme-binding protein soul2</fullName>
    </submittedName>
</protein>
<dbReference type="InterPro" id="IPR006917">
    <property type="entry name" value="SOUL_heme-bd"/>
</dbReference>
<reference evidence="3" key="3">
    <citation type="submission" date="2025-09" db="UniProtKB">
        <authorList>
            <consortium name="Ensembl"/>
        </authorList>
    </citation>
    <scope>IDENTIFICATION</scope>
</reference>
<evidence type="ECO:0000313" key="4">
    <source>
        <dbReference type="Proteomes" id="UP000314982"/>
    </source>
</evidence>
<dbReference type="PANTHER" id="PTHR11220:SF69">
    <property type="entry name" value="HEME-BINDING PROTEIN 2"/>
    <property type="match status" value="1"/>
</dbReference>
<dbReference type="Ensembl" id="ENSHHUT00000047142.1">
    <property type="protein sequence ID" value="ENSHHUP00000045458.1"/>
    <property type="gene ID" value="ENSHHUG00000027754.1"/>
</dbReference>
<name>A0A4W5N675_9TELE</name>
<dbReference type="PANTHER" id="PTHR11220">
    <property type="entry name" value="HEME-BINDING PROTEIN-RELATED"/>
    <property type="match status" value="1"/>
</dbReference>
<dbReference type="AlphaFoldDB" id="A0A4W5N675"/>
<dbReference type="Pfam" id="PF04832">
    <property type="entry name" value="SOUL"/>
    <property type="match status" value="1"/>
</dbReference>
<feature type="region of interest" description="Disordered" evidence="2">
    <location>
        <begin position="309"/>
        <end position="329"/>
    </location>
</feature>
<sequence length="329" mass="36472">MVHRMAEWDLLYASGLESRSLKAAALPFSSVRILPVIHGFWLGNVRTVTVGTTSSMHLLTKPVTDVVYSSMPSEESWNIFQSVLFHSLASTKSGGSDQMKYPEVTTLLSVLAVVFLRGAHGWDAPPFCHNYDCPEFTVVNTYEDFEERAYQVSRWITVDSLSVSDHDVKAGFTKLWDYTQLDNQAGEHVNTHTWPALISTTEVEDGGEKHASLSFYVSPEDTVLPTPNDASIRDETMPAGTIYVRTFSGFPSEYNFQENLKKLRDALTQAGKAFDSHRFIAAGYEGPWTLIGRHNEAHPSSPCHRWPSGVHGEMPPEGSTTGQGFPVPG</sequence>
<evidence type="ECO:0000256" key="1">
    <source>
        <dbReference type="ARBA" id="ARBA00009817"/>
    </source>
</evidence>
<dbReference type="SUPFAM" id="SSF55136">
    <property type="entry name" value="Probable bacterial effector-binding domain"/>
    <property type="match status" value="1"/>
</dbReference>
<comment type="similarity">
    <text evidence="1">Belongs to the HEBP family.</text>
</comment>
<reference evidence="4" key="1">
    <citation type="submission" date="2018-06" db="EMBL/GenBank/DDBJ databases">
        <title>Genome assembly of Danube salmon.</title>
        <authorList>
            <person name="Macqueen D.J."/>
            <person name="Gundappa M.K."/>
        </authorList>
    </citation>
    <scope>NUCLEOTIDE SEQUENCE [LARGE SCALE GENOMIC DNA]</scope>
</reference>
<keyword evidence="4" id="KW-1185">Reference proteome</keyword>
<dbReference type="Gene3D" id="3.20.80.10">
    <property type="entry name" value="Regulatory factor, effector binding domain"/>
    <property type="match status" value="1"/>
</dbReference>
<dbReference type="STRING" id="62062.ENSHHUP00000045458"/>
<dbReference type="GO" id="GO:0005737">
    <property type="term" value="C:cytoplasm"/>
    <property type="evidence" value="ECO:0007669"/>
    <property type="project" value="TreeGrafter"/>
</dbReference>
<organism evidence="3 4">
    <name type="scientific">Hucho hucho</name>
    <name type="common">huchen</name>
    <dbReference type="NCBI Taxonomy" id="62062"/>
    <lineage>
        <taxon>Eukaryota</taxon>
        <taxon>Metazoa</taxon>
        <taxon>Chordata</taxon>
        <taxon>Craniata</taxon>
        <taxon>Vertebrata</taxon>
        <taxon>Euteleostomi</taxon>
        <taxon>Actinopterygii</taxon>
        <taxon>Neopterygii</taxon>
        <taxon>Teleostei</taxon>
        <taxon>Protacanthopterygii</taxon>
        <taxon>Salmoniformes</taxon>
        <taxon>Salmonidae</taxon>
        <taxon>Salmoninae</taxon>
        <taxon>Hucho</taxon>
    </lineage>
</organism>
<evidence type="ECO:0000256" key="2">
    <source>
        <dbReference type="SAM" id="MobiDB-lite"/>
    </source>
</evidence>
<dbReference type="GO" id="GO:0020037">
    <property type="term" value="F:heme binding"/>
    <property type="evidence" value="ECO:0007669"/>
    <property type="project" value="TreeGrafter"/>
</dbReference>
<dbReference type="InterPro" id="IPR011256">
    <property type="entry name" value="Reg_factor_effector_dom_sf"/>
</dbReference>
<reference evidence="3" key="2">
    <citation type="submission" date="2025-08" db="UniProtKB">
        <authorList>
            <consortium name="Ensembl"/>
        </authorList>
    </citation>
    <scope>IDENTIFICATION</scope>
</reference>
<accession>A0A4W5N675</accession>
<evidence type="ECO:0000313" key="3">
    <source>
        <dbReference type="Ensembl" id="ENSHHUP00000045458.1"/>
    </source>
</evidence>
<dbReference type="Proteomes" id="UP000314982">
    <property type="component" value="Unassembled WGS sequence"/>
</dbReference>